<accession>A0AAE3XQ98</accession>
<reference evidence="2" key="1">
    <citation type="submission" date="2023-07" db="EMBL/GenBank/DDBJ databases">
        <title>Genomic Encyclopedia of Type Strains, Phase IV (KMG-IV): sequencing the most valuable type-strain genomes for metagenomic binning, comparative biology and taxonomic classification.</title>
        <authorList>
            <person name="Goeker M."/>
        </authorList>
    </citation>
    <scope>NUCLEOTIDE SEQUENCE</scope>
    <source>
        <strain evidence="2">DSM 26174</strain>
    </source>
</reference>
<dbReference type="RefSeq" id="WP_309939047.1">
    <property type="nucleotide sequence ID" value="NZ_AP025305.1"/>
</dbReference>
<dbReference type="InterPro" id="IPR012347">
    <property type="entry name" value="Ferritin-like"/>
</dbReference>
<keyword evidence="3" id="KW-1185">Reference proteome</keyword>
<evidence type="ECO:0000313" key="3">
    <source>
        <dbReference type="Proteomes" id="UP001185092"/>
    </source>
</evidence>
<evidence type="ECO:0000259" key="1">
    <source>
        <dbReference type="Pfam" id="PF12902"/>
    </source>
</evidence>
<gene>
    <name evidence="2" type="ORF">HNQ88_002426</name>
</gene>
<dbReference type="AlphaFoldDB" id="A0AAE3XQ98"/>
<dbReference type="Gene3D" id="1.20.1260.10">
    <property type="match status" value="1"/>
</dbReference>
<organism evidence="2 3">
    <name type="scientific">Aureibacter tunicatorum</name>
    <dbReference type="NCBI Taxonomy" id="866807"/>
    <lineage>
        <taxon>Bacteria</taxon>
        <taxon>Pseudomonadati</taxon>
        <taxon>Bacteroidota</taxon>
        <taxon>Cytophagia</taxon>
        <taxon>Cytophagales</taxon>
        <taxon>Persicobacteraceae</taxon>
        <taxon>Aureibacter</taxon>
    </lineage>
</organism>
<comment type="caution">
    <text evidence="2">The sequence shown here is derived from an EMBL/GenBank/DDBJ whole genome shotgun (WGS) entry which is preliminary data.</text>
</comment>
<feature type="domain" description="Iminophenyl-pyruvate dimer synthase" evidence="1">
    <location>
        <begin position="16"/>
        <end position="247"/>
    </location>
</feature>
<dbReference type="PANTHER" id="PTHR34400">
    <property type="match status" value="1"/>
</dbReference>
<sequence length="374" mass="42503">MELGEIKSKEDLFNYLEVAIQLEHATIPPYMTALYSIIPECNQEAYNLIRVVLVEEMLHLTLSANILNAIGGKVNLTKKGFCPEYPTYLPSGETDFKVGLEKFSIDAVETFLDIERPSEPHKEEGELPGLIKNILNRHSKCVLPIYKDKDGEEKHFYSIGDFYSAIADGLEKVAEKIGEEELFNGDPTYQVTPEYYYSGGGDIIPIHNLEDAKNAIRLISEQGEGHNGTIYEREGELSHYYRFEQLKLGRYYHPGDKPGHPSGEKLDIDWNAVYPILSNAKSEDYPNNTSVYDANTDFNFTYKNFLKKLNTAFSGEPSYLLKAVGEMFEIKFKAYQLMRNPIPKNTHLNAAPTFELYTDEVLNFNLTTAEENGK</sequence>
<evidence type="ECO:0000313" key="2">
    <source>
        <dbReference type="EMBL" id="MDR6239389.1"/>
    </source>
</evidence>
<dbReference type="Pfam" id="PF12902">
    <property type="entry name" value="Ferritin-like"/>
    <property type="match status" value="1"/>
</dbReference>
<dbReference type="EMBL" id="JAVDQD010000002">
    <property type="protein sequence ID" value="MDR6239389.1"/>
    <property type="molecule type" value="Genomic_DNA"/>
</dbReference>
<name>A0AAE3XQ98_9BACT</name>
<dbReference type="Proteomes" id="UP001185092">
    <property type="component" value="Unassembled WGS sequence"/>
</dbReference>
<protein>
    <recommendedName>
        <fullName evidence="1">Iminophenyl-pyruvate dimer synthase domain-containing protein</fullName>
    </recommendedName>
</protein>
<dbReference type="InterPro" id="IPR026820">
    <property type="entry name" value="VioB/RebD_dom"/>
</dbReference>
<dbReference type="PANTHER" id="PTHR34400:SF4">
    <property type="entry name" value="MEMBRANE PROTEIN"/>
    <property type="match status" value="1"/>
</dbReference>
<proteinExistence type="predicted"/>